<accession>A0A4Y2M4R4</accession>
<dbReference type="SMART" id="SM00343">
    <property type="entry name" value="ZnF_C2HC"/>
    <property type="match status" value="3"/>
</dbReference>
<gene>
    <name evidence="4" type="primary">X-elementORF2_477</name>
    <name evidence="4" type="ORF">AVEN_204713_1</name>
</gene>
<reference evidence="4 5" key="1">
    <citation type="journal article" date="2019" name="Sci. Rep.">
        <title>Orb-weaving spider Araneus ventricosus genome elucidates the spidroin gene catalogue.</title>
        <authorList>
            <person name="Kono N."/>
            <person name="Nakamura H."/>
            <person name="Ohtoshi R."/>
            <person name="Moran D.A.P."/>
            <person name="Shinohara A."/>
            <person name="Yoshida Y."/>
            <person name="Fujiwara M."/>
            <person name="Mori M."/>
            <person name="Tomita M."/>
            <person name="Arakawa K."/>
        </authorList>
    </citation>
    <scope>NUCLEOTIDE SEQUENCE [LARGE SCALE GENOMIC DNA]</scope>
</reference>
<feature type="domain" description="CCHC-type" evidence="3">
    <location>
        <begin position="364"/>
        <end position="382"/>
    </location>
</feature>
<dbReference type="SUPFAM" id="SSF56219">
    <property type="entry name" value="DNase I-like"/>
    <property type="match status" value="1"/>
</dbReference>
<name>A0A4Y2M4R4_ARAVE</name>
<dbReference type="EMBL" id="BGPR01006770">
    <property type="protein sequence ID" value="GBN21719.1"/>
    <property type="molecule type" value="Genomic_DNA"/>
</dbReference>
<dbReference type="PANTHER" id="PTHR33273:SF2">
    <property type="entry name" value="ENDONUCLEASE_EXONUCLEASE_PHOSPHATASE DOMAIN-CONTAINING PROTEIN"/>
    <property type="match status" value="1"/>
</dbReference>
<organism evidence="4 5">
    <name type="scientific">Araneus ventricosus</name>
    <name type="common">Orbweaver spider</name>
    <name type="synonym">Epeira ventricosa</name>
    <dbReference type="NCBI Taxonomy" id="182803"/>
    <lineage>
        <taxon>Eukaryota</taxon>
        <taxon>Metazoa</taxon>
        <taxon>Ecdysozoa</taxon>
        <taxon>Arthropoda</taxon>
        <taxon>Chelicerata</taxon>
        <taxon>Arachnida</taxon>
        <taxon>Araneae</taxon>
        <taxon>Araneomorphae</taxon>
        <taxon>Entelegynae</taxon>
        <taxon>Araneoidea</taxon>
        <taxon>Araneidae</taxon>
        <taxon>Araneus</taxon>
    </lineage>
</organism>
<dbReference type="GO" id="GO:0003677">
    <property type="term" value="F:DNA binding"/>
    <property type="evidence" value="ECO:0007669"/>
    <property type="project" value="InterPro"/>
</dbReference>
<evidence type="ECO:0000313" key="5">
    <source>
        <dbReference type="Proteomes" id="UP000499080"/>
    </source>
</evidence>
<feature type="domain" description="CCHC-type" evidence="3">
    <location>
        <begin position="341"/>
        <end position="356"/>
    </location>
</feature>
<dbReference type="Proteomes" id="UP000499080">
    <property type="component" value="Unassembled WGS sequence"/>
</dbReference>
<keyword evidence="4" id="KW-0808">Transferase</keyword>
<feature type="coiled-coil region" evidence="1">
    <location>
        <begin position="763"/>
        <end position="790"/>
    </location>
</feature>
<dbReference type="InterPro" id="IPR020847">
    <property type="entry name" value="AP_endonuclease_F1_BS"/>
</dbReference>
<keyword evidence="1" id="KW-0175">Coiled coil</keyword>
<dbReference type="InterPro" id="IPR005135">
    <property type="entry name" value="Endo/exonuclease/phosphatase"/>
</dbReference>
<dbReference type="GO" id="GO:0006281">
    <property type="term" value="P:DNA repair"/>
    <property type="evidence" value="ECO:0007669"/>
    <property type="project" value="InterPro"/>
</dbReference>
<evidence type="ECO:0000256" key="1">
    <source>
        <dbReference type="SAM" id="Coils"/>
    </source>
</evidence>
<dbReference type="PANTHER" id="PTHR33273">
    <property type="entry name" value="DOMAIN-CONTAINING PROTEIN, PUTATIVE-RELATED"/>
    <property type="match status" value="1"/>
</dbReference>
<keyword evidence="4" id="KW-0695">RNA-directed DNA polymerase</keyword>
<feature type="compositionally biased region" description="Low complexity" evidence="2">
    <location>
        <begin position="70"/>
        <end position="90"/>
    </location>
</feature>
<feature type="region of interest" description="Disordered" evidence="2">
    <location>
        <begin position="69"/>
        <end position="90"/>
    </location>
</feature>
<keyword evidence="5" id="KW-1185">Reference proteome</keyword>
<dbReference type="AlphaFoldDB" id="A0A4Y2M4R4"/>
<feature type="domain" description="CCHC-type" evidence="3">
    <location>
        <begin position="322"/>
        <end position="338"/>
    </location>
</feature>
<proteinExistence type="predicted"/>
<dbReference type="OrthoDB" id="7487383at2759"/>
<dbReference type="Gene3D" id="3.60.10.10">
    <property type="entry name" value="Endonuclease/exonuclease/phosphatase"/>
    <property type="match status" value="1"/>
</dbReference>
<dbReference type="PROSITE" id="PS00726">
    <property type="entry name" value="AP_NUCLEASE_F1_1"/>
    <property type="match status" value="1"/>
</dbReference>
<evidence type="ECO:0000259" key="3">
    <source>
        <dbReference type="SMART" id="SM00343"/>
    </source>
</evidence>
<evidence type="ECO:0000313" key="4">
    <source>
        <dbReference type="EMBL" id="GBN21719.1"/>
    </source>
</evidence>
<dbReference type="GO" id="GO:0004519">
    <property type="term" value="F:endonuclease activity"/>
    <property type="evidence" value="ECO:0007669"/>
    <property type="project" value="InterPro"/>
</dbReference>
<dbReference type="Pfam" id="PF03372">
    <property type="entry name" value="Exo_endo_phos"/>
    <property type="match status" value="1"/>
</dbReference>
<dbReference type="InterPro" id="IPR036691">
    <property type="entry name" value="Endo/exonu/phosph_ase_sf"/>
</dbReference>
<keyword evidence="4" id="KW-0548">Nucleotidyltransferase</keyword>
<dbReference type="GO" id="GO:0003964">
    <property type="term" value="F:RNA-directed DNA polymerase activity"/>
    <property type="evidence" value="ECO:0007669"/>
    <property type="project" value="UniProtKB-KW"/>
</dbReference>
<comment type="caution">
    <text evidence="4">The sequence shown here is derived from an EMBL/GenBank/DDBJ whole genome shotgun (WGS) entry which is preliminary data.</text>
</comment>
<protein>
    <submittedName>
        <fullName evidence="4">Putative RNA-directed DNA polymerase from transposon X-element</fullName>
    </submittedName>
</protein>
<dbReference type="InterPro" id="IPR001878">
    <property type="entry name" value="Znf_CCHC"/>
</dbReference>
<sequence length="871" mass="100029">MATEYEKVTLEDENTLSSEETILRTLKEIINKWVSDITCFGICSLDNCNAKEIENKLIFEEAEHKRNIPSSSSTNNVCSNSSVTSHDNVNVMSNNNNARKRAAPNESECSNNSRIRLDKDGFIYPSRKNSVPKRNLNADEKSDILLKNKYADIERLPVEKEGPSAPPKIQPLMIRDKNNYKEMLKNLNNKFGKVNAVLANEYIKVYPETAEEHRDMQKFCREEKIEFYVIRPLSERPFKIVMKGLHRDTDIEEIKSELAIALPEIEILKVGQLKNVRTKSPMDIFMIELKKNGHENKIFELTHFMFLKIKIQNYRKPPGATQCWNCNTFNHSSANCGFQTRCLKCGEDHRTNQCPITTPEENPKCINCGATGHIASWRGCPLFPKIKPTKGQGVNYPKAQREFLASQYRRQENISYSMQTQELIPRQVELNSRQESEFNPQTGSHEIGLTIVFWNANGVRNRSADIRNFLEEHSPDIFLIQETKLRPEINFSIPNYDVYRTDRPQRNNVPTQGGGTDILIKKSLPHHHIPTPQLHFVEATSMSLNLTNKEPFTVTSIYIPPDTDPTLYTLDLETLIQLGPNPIICGDFNAQHQNWGSPINTTRGKESVRFTQVLRMEIFAPPSPTRFGFNSATILDLAVIKDFILPFSIISLPELYSDHNPVKLTFQLKFTTLHNSVTAHTDWTKFQNYLKNQIDYRPLKINSNTDIEIAVEKFTKNLQNAHRFATKTVKKSTATYIHANIKDLIKTRNKTKKAWQTLRNPLIKTELNRIEKLIKKLDKNSRQKDQTEELEALNTEDGTLWRKAKIMRKKAQKIPALLGENGFAYSDSIKAETIALSLEKQFSLNELCHRETENEVKKSTENFSSLPLTNN</sequence>
<evidence type="ECO:0000256" key="2">
    <source>
        <dbReference type="SAM" id="MobiDB-lite"/>
    </source>
</evidence>
<dbReference type="GO" id="GO:0008270">
    <property type="term" value="F:zinc ion binding"/>
    <property type="evidence" value="ECO:0007669"/>
    <property type="project" value="InterPro"/>
</dbReference>